<name>A0A0C2ZFU5_9AGAM</name>
<dbReference type="CDD" id="cd00200">
    <property type="entry name" value="WD40"/>
    <property type="match status" value="1"/>
</dbReference>
<dbReference type="FunFam" id="2.130.10.10:FF:000899">
    <property type="entry name" value="Chromosome 15, whole genome shotgun sequence"/>
    <property type="match status" value="1"/>
</dbReference>
<gene>
    <name evidence="7" type="ORF">SCLCIDRAFT_1216824</name>
</gene>
<evidence type="ECO:0000256" key="5">
    <source>
        <dbReference type="PROSITE-ProRule" id="PRU00221"/>
    </source>
</evidence>
<feature type="repeat" description="WD" evidence="5">
    <location>
        <begin position="292"/>
        <end position="333"/>
    </location>
</feature>
<dbReference type="InParanoid" id="A0A0C2ZFU5"/>
<organism evidence="7 8">
    <name type="scientific">Scleroderma citrinum Foug A</name>
    <dbReference type="NCBI Taxonomy" id="1036808"/>
    <lineage>
        <taxon>Eukaryota</taxon>
        <taxon>Fungi</taxon>
        <taxon>Dikarya</taxon>
        <taxon>Basidiomycota</taxon>
        <taxon>Agaricomycotina</taxon>
        <taxon>Agaricomycetes</taxon>
        <taxon>Agaricomycetidae</taxon>
        <taxon>Boletales</taxon>
        <taxon>Sclerodermatineae</taxon>
        <taxon>Sclerodermataceae</taxon>
        <taxon>Scleroderma</taxon>
    </lineage>
</organism>
<dbReference type="GO" id="GO:0034511">
    <property type="term" value="F:U3 snoRNA binding"/>
    <property type="evidence" value="ECO:0007669"/>
    <property type="project" value="InterPro"/>
</dbReference>
<feature type="repeat" description="WD" evidence="5">
    <location>
        <begin position="437"/>
        <end position="465"/>
    </location>
</feature>
<dbReference type="Pfam" id="PF00400">
    <property type="entry name" value="WD40"/>
    <property type="match status" value="5"/>
</dbReference>
<feature type="compositionally biased region" description="Acidic residues" evidence="6">
    <location>
        <begin position="42"/>
        <end position="57"/>
    </location>
</feature>
<dbReference type="SUPFAM" id="SSF50978">
    <property type="entry name" value="WD40 repeat-like"/>
    <property type="match status" value="1"/>
</dbReference>
<feature type="compositionally biased region" description="Basic and acidic residues" evidence="6">
    <location>
        <begin position="27"/>
        <end position="41"/>
    </location>
</feature>
<dbReference type="HOGENOM" id="CLU_014017_1_0_1"/>
<reference evidence="8" key="2">
    <citation type="submission" date="2015-01" db="EMBL/GenBank/DDBJ databases">
        <title>Evolutionary Origins and Diversification of the Mycorrhizal Mutualists.</title>
        <authorList>
            <consortium name="DOE Joint Genome Institute"/>
            <consortium name="Mycorrhizal Genomics Consortium"/>
            <person name="Kohler A."/>
            <person name="Kuo A."/>
            <person name="Nagy L.G."/>
            <person name="Floudas D."/>
            <person name="Copeland A."/>
            <person name="Barry K.W."/>
            <person name="Cichocki N."/>
            <person name="Veneault-Fourrey C."/>
            <person name="LaButti K."/>
            <person name="Lindquist E.A."/>
            <person name="Lipzen A."/>
            <person name="Lundell T."/>
            <person name="Morin E."/>
            <person name="Murat C."/>
            <person name="Riley R."/>
            <person name="Ohm R."/>
            <person name="Sun H."/>
            <person name="Tunlid A."/>
            <person name="Henrissat B."/>
            <person name="Grigoriev I.V."/>
            <person name="Hibbett D.S."/>
            <person name="Martin F."/>
        </authorList>
    </citation>
    <scope>NUCLEOTIDE SEQUENCE [LARGE SCALE GENOMIC DNA]</scope>
    <source>
        <strain evidence="8">Foug A</strain>
    </source>
</reference>
<evidence type="ECO:0000256" key="4">
    <source>
        <dbReference type="ARBA" id="ARBA00023242"/>
    </source>
</evidence>
<dbReference type="PROSITE" id="PS50082">
    <property type="entry name" value="WD_REPEATS_2"/>
    <property type="match status" value="5"/>
</dbReference>
<dbReference type="PROSITE" id="PS50294">
    <property type="entry name" value="WD_REPEATS_REGION"/>
    <property type="match status" value="2"/>
</dbReference>
<dbReference type="FunCoup" id="A0A0C2ZFU5">
    <property type="interactions" value="629"/>
</dbReference>
<dbReference type="SMART" id="SM00320">
    <property type="entry name" value="WD40"/>
    <property type="match status" value="6"/>
</dbReference>
<evidence type="ECO:0000256" key="2">
    <source>
        <dbReference type="ARBA" id="ARBA00022574"/>
    </source>
</evidence>
<proteinExistence type="predicted"/>
<feature type="repeat" description="WD" evidence="5">
    <location>
        <begin position="250"/>
        <end position="291"/>
    </location>
</feature>
<dbReference type="PANTHER" id="PTHR19865:SF0">
    <property type="entry name" value="U3 SMALL NUCLEOLAR RNA-INTERACTING PROTEIN 2"/>
    <property type="match status" value="1"/>
</dbReference>
<dbReference type="GO" id="GO:0032040">
    <property type="term" value="C:small-subunit processome"/>
    <property type="evidence" value="ECO:0007669"/>
    <property type="project" value="TreeGrafter"/>
</dbReference>
<keyword evidence="8" id="KW-1185">Reference proteome</keyword>
<dbReference type="InterPro" id="IPR039241">
    <property type="entry name" value="Rrp9-like"/>
</dbReference>
<dbReference type="PRINTS" id="PR00320">
    <property type="entry name" value="GPROTEINBRPT"/>
</dbReference>
<dbReference type="EMBL" id="KN822061">
    <property type="protein sequence ID" value="KIM60553.1"/>
    <property type="molecule type" value="Genomic_DNA"/>
</dbReference>
<evidence type="ECO:0000313" key="8">
    <source>
        <dbReference type="Proteomes" id="UP000053989"/>
    </source>
</evidence>
<accession>A0A0C2ZFU5</accession>
<evidence type="ECO:0000256" key="1">
    <source>
        <dbReference type="ARBA" id="ARBA00004123"/>
    </source>
</evidence>
<keyword evidence="3" id="KW-0677">Repeat</keyword>
<reference evidence="7 8" key="1">
    <citation type="submission" date="2014-04" db="EMBL/GenBank/DDBJ databases">
        <authorList>
            <consortium name="DOE Joint Genome Institute"/>
            <person name="Kuo A."/>
            <person name="Kohler A."/>
            <person name="Nagy L.G."/>
            <person name="Floudas D."/>
            <person name="Copeland A."/>
            <person name="Barry K.W."/>
            <person name="Cichocki N."/>
            <person name="Veneault-Fourrey C."/>
            <person name="LaButti K."/>
            <person name="Lindquist E.A."/>
            <person name="Lipzen A."/>
            <person name="Lundell T."/>
            <person name="Morin E."/>
            <person name="Murat C."/>
            <person name="Sun H."/>
            <person name="Tunlid A."/>
            <person name="Henrissat B."/>
            <person name="Grigoriev I.V."/>
            <person name="Hibbett D.S."/>
            <person name="Martin F."/>
            <person name="Nordberg H.P."/>
            <person name="Cantor M.N."/>
            <person name="Hua S.X."/>
        </authorList>
    </citation>
    <scope>NUCLEOTIDE SEQUENCE [LARGE SCALE GENOMIC DNA]</scope>
    <source>
        <strain evidence="7 8">Foug A</strain>
    </source>
</reference>
<dbReference type="InterPro" id="IPR020472">
    <property type="entry name" value="WD40_PAC1"/>
</dbReference>
<dbReference type="Proteomes" id="UP000053989">
    <property type="component" value="Unassembled WGS sequence"/>
</dbReference>
<feature type="repeat" description="WD" evidence="5">
    <location>
        <begin position="208"/>
        <end position="249"/>
    </location>
</feature>
<feature type="repeat" description="WD" evidence="5">
    <location>
        <begin position="146"/>
        <end position="187"/>
    </location>
</feature>
<evidence type="ECO:0000313" key="7">
    <source>
        <dbReference type="EMBL" id="KIM60553.1"/>
    </source>
</evidence>
<dbReference type="PANTHER" id="PTHR19865">
    <property type="entry name" value="U3 SMALL NUCLEOLAR RNA INTERACTING PROTEIN 2"/>
    <property type="match status" value="1"/>
</dbReference>
<feature type="region of interest" description="Disordered" evidence="6">
    <location>
        <begin position="1"/>
        <end position="72"/>
    </location>
</feature>
<protein>
    <submittedName>
        <fullName evidence="7">Uncharacterized protein</fullName>
    </submittedName>
</protein>
<dbReference type="Gene3D" id="2.130.10.10">
    <property type="entry name" value="YVTN repeat-like/Quinoprotein amine dehydrogenase"/>
    <property type="match status" value="2"/>
</dbReference>
<evidence type="ECO:0000256" key="6">
    <source>
        <dbReference type="SAM" id="MobiDB-lite"/>
    </source>
</evidence>
<dbReference type="InterPro" id="IPR036322">
    <property type="entry name" value="WD40_repeat_dom_sf"/>
</dbReference>
<dbReference type="InterPro" id="IPR015943">
    <property type="entry name" value="WD40/YVTN_repeat-like_dom_sf"/>
</dbReference>
<dbReference type="STRING" id="1036808.A0A0C2ZFU5"/>
<dbReference type="AlphaFoldDB" id="A0A0C2ZFU5"/>
<sequence length="556" mass="61381">MQDAFFATSKSKKRKRGTGDAPKNKIPRMEKGSKLKKRAADEELDSDRTDEDDNIDDLDLRADDIPESSGDEDIIETPAQKRLRLAKLHLESVKEDLAEGDYDAAEIDRELISARLRQDVLDQSGKVHLFIADSYDLTSPTSTLRCKGHRFSVTSATVSEKLDWLFTAGKEGHIIKWNLKTGKKIATFYKKRPDTKGKGKQKANPLDIEGHSDEVLALAVSSDGQYLVSGGKDRKICIWDPEKDQWVKNFGGHKDLISSLAFRKGTKQLYSGSFDRTVKLYDLAAMGYVETLFGHQDTIVSLDALRGETAVTAGARDRTVRYWKIPEESQLVFRGGGKSAIRDLLEGGAFEGHEDEDEAAHEKNSRKPDDHKKRFVEGSIECVSLIDETNFVSGGDTGTICLWNTSKKKPIYTQAVCHGFHEVESSTEGIIRTPRWITSIASLRYSDIFVSGSWDGEIRIWKLESKLKSFSLAGAVHAPGVVNSLQLLAVPKGGLDAASWTGSSLAPSKNTTVKVTGVESLLLVAGLGQEYRLGRWVSVKEGVTNSAVVIVFSPRT</sequence>
<keyword evidence="2 5" id="KW-0853">WD repeat</keyword>
<comment type="subcellular location">
    <subcellularLocation>
        <location evidence="1">Nucleus</location>
    </subcellularLocation>
</comment>
<evidence type="ECO:0000256" key="3">
    <source>
        <dbReference type="ARBA" id="ARBA00022737"/>
    </source>
</evidence>
<dbReference type="OrthoDB" id="189968at2759"/>
<dbReference type="InterPro" id="IPR001680">
    <property type="entry name" value="WD40_rpt"/>
</dbReference>
<keyword evidence="4" id="KW-0539">Nucleus</keyword>